<protein>
    <submittedName>
        <fullName evidence="4">Zgc:174906</fullName>
    </submittedName>
</protein>
<accession>A0A3B3RE07</accession>
<dbReference type="InterPro" id="IPR000488">
    <property type="entry name" value="Death_dom"/>
</dbReference>
<dbReference type="Gene3D" id="1.10.533.10">
    <property type="entry name" value="Death Domain, Fas"/>
    <property type="match status" value="2"/>
</dbReference>
<organism evidence="4 5">
    <name type="scientific">Paramormyrops kingsleyae</name>
    <dbReference type="NCBI Taxonomy" id="1676925"/>
    <lineage>
        <taxon>Eukaryota</taxon>
        <taxon>Metazoa</taxon>
        <taxon>Chordata</taxon>
        <taxon>Craniata</taxon>
        <taxon>Vertebrata</taxon>
        <taxon>Euteleostomi</taxon>
        <taxon>Actinopterygii</taxon>
        <taxon>Neopterygii</taxon>
        <taxon>Teleostei</taxon>
        <taxon>Osteoglossocephala</taxon>
        <taxon>Osteoglossomorpha</taxon>
        <taxon>Osteoglossiformes</taxon>
        <taxon>Mormyridae</taxon>
        <taxon>Paramormyrops</taxon>
    </lineage>
</organism>
<feature type="region of interest" description="Disordered" evidence="1">
    <location>
        <begin position="102"/>
        <end position="123"/>
    </location>
</feature>
<dbReference type="InterPro" id="IPR001315">
    <property type="entry name" value="CARD"/>
</dbReference>
<keyword evidence="5" id="KW-1185">Reference proteome</keyword>
<dbReference type="Pfam" id="PF00531">
    <property type="entry name" value="Death"/>
    <property type="match status" value="1"/>
</dbReference>
<feature type="domain" description="Death" evidence="2">
    <location>
        <begin position="136"/>
        <end position="208"/>
    </location>
</feature>
<dbReference type="PROSITE" id="PS50017">
    <property type="entry name" value="DEATH_DOMAIN"/>
    <property type="match status" value="1"/>
</dbReference>
<feature type="domain" description="CARD" evidence="3">
    <location>
        <begin position="17"/>
        <end position="89"/>
    </location>
</feature>
<reference evidence="4" key="2">
    <citation type="submission" date="2025-09" db="UniProtKB">
        <authorList>
            <consortium name="Ensembl"/>
        </authorList>
    </citation>
    <scope>IDENTIFICATION</scope>
</reference>
<dbReference type="GO" id="GO:0042981">
    <property type="term" value="P:regulation of apoptotic process"/>
    <property type="evidence" value="ECO:0007669"/>
    <property type="project" value="InterPro"/>
</dbReference>
<evidence type="ECO:0000259" key="2">
    <source>
        <dbReference type="PROSITE" id="PS50017"/>
    </source>
</evidence>
<dbReference type="InterPro" id="IPR011029">
    <property type="entry name" value="DEATH-like_dom_sf"/>
</dbReference>
<dbReference type="CDD" id="cd01671">
    <property type="entry name" value="CARD"/>
    <property type="match status" value="1"/>
</dbReference>
<dbReference type="SMART" id="SM00005">
    <property type="entry name" value="DEATH"/>
    <property type="match status" value="1"/>
</dbReference>
<dbReference type="AlphaFoldDB" id="A0A3B3RE07"/>
<feature type="compositionally biased region" description="Basic residues" evidence="1">
    <location>
        <begin position="102"/>
        <end position="115"/>
    </location>
</feature>
<proteinExistence type="predicted"/>
<dbReference type="SUPFAM" id="SSF47986">
    <property type="entry name" value="DEATH domain"/>
    <property type="match status" value="2"/>
</dbReference>
<dbReference type="GeneTree" id="ENSGT00540000073797"/>
<dbReference type="GO" id="GO:0007165">
    <property type="term" value="P:signal transduction"/>
    <property type="evidence" value="ECO:0007669"/>
    <property type="project" value="InterPro"/>
</dbReference>
<evidence type="ECO:0000259" key="3">
    <source>
        <dbReference type="PROSITE" id="PS50209"/>
    </source>
</evidence>
<dbReference type="Proteomes" id="UP000261540">
    <property type="component" value="Unplaced"/>
</dbReference>
<evidence type="ECO:0000256" key="1">
    <source>
        <dbReference type="SAM" id="MobiDB-lite"/>
    </source>
</evidence>
<reference evidence="4" key="1">
    <citation type="submission" date="2025-08" db="UniProtKB">
        <authorList>
            <consortium name="Ensembl"/>
        </authorList>
    </citation>
    <scope>IDENTIFICATION</scope>
</reference>
<sequence>MCSIDMEGQPAEGSVPLQQLKTKLIDILSADSDYLLQHAHSCGLLNMRKYNSIKAMNDPSEKVCEVLDCVIQKGEASSRKMLKILREADMLETFPKLRILRNLRKNPRGPRKSKRRNEECEENVPNEKLKREELVTERQLMLLAQYVGHSWKQLGILALGLSNVQLDQVEEDKRCHVDRVFAMLCIWRMREGRQATAAHLHRVLSQSNISLPPESLDVLS</sequence>
<evidence type="ECO:0000313" key="4">
    <source>
        <dbReference type="Ensembl" id="ENSPKIP00000016614.1"/>
    </source>
</evidence>
<evidence type="ECO:0000313" key="5">
    <source>
        <dbReference type="Proteomes" id="UP000261540"/>
    </source>
</evidence>
<name>A0A3B3RE07_9TELE</name>
<dbReference type="Ensembl" id="ENSPKIT00000041109.1">
    <property type="protein sequence ID" value="ENSPKIP00000016614.1"/>
    <property type="gene ID" value="ENSPKIG00000002862.1"/>
</dbReference>
<dbReference type="CDD" id="cd01670">
    <property type="entry name" value="Death"/>
    <property type="match status" value="1"/>
</dbReference>
<dbReference type="PROSITE" id="PS50209">
    <property type="entry name" value="CARD"/>
    <property type="match status" value="1"/>
</dbReference>
<dbReference type="STRING" id="1676925.ENSPKIP00000016614"/>